<sequence>MENSYKTYDFELTHLCSPTLDSSTTLTARLSSITLKKSFKPNLMKSQLSISIINANRLIDHEQKMPTSTASTLDFDY</sequence>
<evidence type="ECO:0000313" key="2">
    <source>
        <dbReference type="Proteomes" id="UP000663832"/>
    </source>
</evidence>
<dbReference type="EMBL" id="CAJNOM010000021">
    <property type="protein sequence ID" value="CAF0822361.1"/>
    <property type="molecule type" value="Genomic_DNA"/>
</dbReference>
<dbReference type="AlphaFoldDB" id="A0A813U8J4"/>
<evidence type="ECO:0000313" key="1">
    <source>
        <dbReference type="EMBL" id="CAF0822361.1"/>
    </source>
</evidence>
<gene>
    <name evidence="1" type="ORF">QVE165_LOCUS5332</name>
</gene>
<keyword evidence="2" id="KW-1185">Reference proteome</keyword>
<dbReference type="Proteomes" id="UP000663832">
    <property type="component" value="Unassembled WGS sequence"/>
</dbReference>
<comment type="caution">
    <text evidence="1">The sequence shown here is derived from an EMBL/GenBank/DDBJ whole genome shotgun (WGS) entry which is preliminary data.</text>
</comment>
<accession>A0A813U8J4</accession>
<reference evidence="1" key="1">
    <citation type="submission" date="2021-02" db="EMBL/GenBank/DDBJ databases">
        <authorList>
            <person name="Nowell W R."/>
        </authorList>
    </citation>
    <scope>NUCLEOTIDE SEQUENCE</scope>
</reference>
<proteinExistence type="predicted"/>
<organism evidence="1 2">
    <name type="scientific">Adineta steineri</name>
    <dbReference type="NCBI Taxonomy" id="433720"/>
    <lineage>
        <taxon>Eukaryota</taxon>
        <taxon>Metazoa</taxon>
        <taxon>Spiralia</taxon>
        <taxon>Gnathifera</taxon>
        <taxon>Rotifera</taxon>
        <taxon>Eurotatoria</taxon>
        <taxon>Bdelloidea</taxon>
        <taxon>Adinetida</taxon>
        <taxon>Adinetidae</taxon>
        <taxon>Adineta</taxon>
    </lineage>
</organism>
<protein>
    <submittedName>
        <fullName evidence="1">Uncharacterized protein</fullName>
    </submittedName>
</protein>
<name>A0A813U8J4_9BILA</name>